<evidence type="ECO:0000313" key="2">
    <source>
        <dbReference type="Proteomes" id="UP000064844"/>
    </source>
</evidence>
<keyword evidence="2" id="KW-1185">Reference proteome</keyword>
<dbReference type="AlphaFoldDB" id="A0A0S2W218"/>
<dbReference type="KEGG" id="ibu:IB211_00984c"/>
<evidence type="ECO:0000313" key="1">
    <source>
        <dbReference type="EMBL" id="ALP93377.1"/>
    </source>
</evidence>
<organism evidence="1 2">
    <name type="scientific">Intestinimonas butyriciproducens</name>
    <dbReference type="NCBI Taxonomy" id="1297617"/>
    <lineage>
        <taxon>Bacteria</taxon>
        <taxon>Bacillati</taxon>
        <taxon>Bacillota</taxon>
        <taxon>Clostridia</taxon>
        <taxon>Eubacteriales</taxon>
        <taxon>Intestinimonas</taxon>
    </lineage>
</organism>
<name>A0A0S2W218_9FIRM</name>
<reference evidence="1 2" key="1">
    <citation type="journal article" date="2015" name="Nat. Commun.">
        <title>Production of butyrate from lysine and the Amadori product fructoselysine by a human gut commensal.</title>
        <authorList>
            <person name="Bui T.P."/>
            <person name="Ritari J."/>
            <person name="Boeren S."/>
            <person name="de Waard P."/>
            <person name="Plugge C.M."/>
            <person name="de Vos W.M."/>
        </authorList>
    </citation>
    <scope>NUCLEOTIDE SEQUENCE [LARGE SCALE GENOMIC DNA]</scope>
    <source>
        <strain evidence="1 2">AF211</strain>
    </source>
</reference>
<protein>
    <submittedName>
        <fullName evidence="1">Uncharacterized protein</fullName>
    </submittedName>
</protein>
<accession>A0A0S2W218</accession>
<dbReference type="EMBL" id="CP011307">
    <property type="protein sequence ID" value="ALP93377.1"/>
    <property type="molecule type" value="Genomic_DNA"/>
</dbReference>
<gene>
    <name evidence="1" type="ORF">IB211_00984c</name>
</gene>
<dbReference type="STRING" id="1297617.IB211_00984c"/>
<dbReference type="Proteomes" id="UP000064844">
    <property type="component" value="Chromosome"/>
</dbReference>
<reference evidence="2" key="2">
    <citation type="submission" date="2015-04" db="EMBL/GenBank/DDBJ databases">
        <title>A butyrogenic pathway from the amino acid lysine in a human gut commensal.</title>
        <authorList>
            <person name="de Vos W.M."/>
            <person name="Bui N.T.P."/>
            <person name="Plugge C.M."/>
            <person name="Ritari J."/>
        </authorList>
    </citation>
    <scope>NUCLEOTIDE SEQUENCE [LARGE SCALE GENOMIC DNA]</scope>
    <source>
        <strain evidence="2">AF211</strain>
    </source>
</reference>
<proteinExistence type="predicted"/>
<sequence>MIGHSGDLTKDPVPDLLDSGLYTSHLLSSPYLINWHYQHTANAHACKASTC</sequence>